<keyword evidence="4" id="KW-1185">Reference proteome</keyword>
<keyword evidence="2" id="KW-0812">Transmembrane</keyword>
<protein>
    <submittedName>
        <fullName evidence="3">Uncharacterized protein</fullName>
    </submittedName>
</protein>
<feature type="transmembrane region" description="Helical" evidence="2">
    <location>
        <begin position="21"/>
        <end position="41"/>
    </location>
</feature>
<evidence type="ECO:0000313" key="4">
    <source>
        <dbReference type="Proteomes" id="UP001518872"/>
    </source>
</evidence>
<feature type="region of interest" description="Disordered" evidence="1">
    <location>
        <begin position="52"/>
        <end position="146"/>
    </location>
</feature>
<evidence type="ECO:0000256" key="1">
    <source>
        <dbReference type="SAM" id="MobiDB-lite"/>
    </source>
</evidence>
<gene>
    <name evidence="3" type="ORF">JQX11_14995</name>
</gene>
<feature type="transmembrane region" description="Helical" evidence="2">
    <location>
        <begin position="155"/>
        <end position="175"/>
    </location>
</feature>
<keyword evidence="2" id="KW-0472">Membrane</keyword>
<organism evidence="3 4">
    <name type="scientific">Micromonospora humida</name>
    <dbReference type="NCBI Taxonomy" id="2809018"/>
    <lineage>
        <taxon>Bacteria</taxon>
        <taxon>Bacillati</taxon>
        <taxon>Actinomycetota</taxon>
        <taxon>Actinomycetes</taxon>
        <taxon>Micromonosporales</taxon>
        <taxon>Micromonosporaceae</taxon>
        <taxon>Micromonospora</taxon>
    </lineage>
</organism>
<proteinExistence type="predicted"/>
<reference evidence="3 4" key="1">
    <citation type="submission" date="2021-02" db="EMBL/GenBank/DDBJ databases">
        <authorList>
            <person name="Ra J.-S."/>
        </authorList>
    </citation>
    <scope>NUCLEOTIDE SEQUENCE [LARGE SCALE GENOMIC DNA]</scope>
    <source>
        <strain evidence="3 4">MMS20-R1-14</strain>
    </source>
</reference>
<dbReference type="EMBL" id="JAFEUC010000006">
    <property type="protein sequence ID" value="MBM7077634.1"/>
    <property type="molecule type" value="Genomic_DNA"/>
</dbReference>
<keyword evidence="2" id="KW-1133">Transmembrane helix</keyword>
<comment type="caution">
    <text evidence="3">The sequence shown here is derived from an EMBL/GenBank/DDBJ whole genome shotgun (WGS) entry which is preliminary data.</text>
</comment>
<evidence type="ECO:0000256" key="2">
    <source>
        <dbReference type="SAM" id="Phobius"/>
    </source>
</evidence>
<accession>A0ABS2IU97</accession>
<dbReference type="Proteomes" id="UP001518872">
    <property type="component" value="Unassembled WGS sequence"/>
</dbReference>
<dbReference type="RefSeq" id="WP_204925567.1">
    <property type="nucleotide sequence ID" value="NZ_JBEZJG010000003.1"/>
</dbReference>
<sequence>MAMVYLPAARRHHRSRLRPAFGLLALVGVVLTLVVVTRYPAESATRLAEPVPAPEITVAEPTDADGTPPDPALPADRRARTPLWADTDGGAGNPPGDAVRTGDDPTAEDDPTAGPGGSIAADPGTAQSGVGGGGASALAQPRHPSDDRQTVARSLFYSGLLGLAISLAGLGLVGARRRMW</sequence>
<evidence type="ECO:0000313" key="3">
    <source>
        <dbReference type="EMBL" id="MBM7077634.1"/>
    </source>
</evidence>
<name>A0ABS2IU97_9ACTN</name>